<dbReference type="AlphaFoldDB" id="A0A2T7CZ73"/>
<name>A0A2T7CZ73_9POAL</name>
<evidence type="ECO:0000313" key="2">
    <source>
        <dbReference type="Proteomes" id="UP000244336"/>
    </source>
</evidence>
<proteinExistence type="predicted"/>
<reference evidence="1 2" key="1">
    <citation type="submission" date="2018-04" db="EMBL/GenBank/DDBJ databases">
        <title>WGS assembly of Panicum hallii var. hallii HAL2.</title>
        <authorList>
            <person name="Lovell J."/>
            <person name="Jenkins J."/>
            <person name="Lowry D."/>
            <person name="Mamidi S."/>
            <person name="Sreedasyam A."/>
            <person name="Weng X."/>
            <person name="Barry K."/>
            <person name="Bonette J."/>
            <person name="Campitelli B."/>
            <person name="Daum C."/>
            <person name="Gordon S."/>
            <person name="Gould B."/>
            <person name="Lipzen A."/>
            <person name="MacQueen A."/>
            <person name="Palacio-Mejia J."/>
            <person name="Plott C."/>
            <person name="Shakirov E."/>
            <person name="Shu S."/>
            <person name="Yoshinaga Y."/>
            <person name="Zane M."/>
            <person name="Rokhsar D."/>
            <person name="Grimwood J."/>
            <person name="Schmutz J."/>
            <person name="Juenger T."/>
        </authorList>
    </citation>
    <scope>NUCLEOTIDE SEQUENCE [LARGE SCALE GENOMIC DNA]</scope>
    <source>
        <strain evidence="2">cv. HAL2</strain>
    </source>
</reference>
<sequence>MPLMRQDSRVNGHHFSSLVRRQNKTLQVRVARHVNRGLEKARHLRRLSSDATEVFCAVCCLCTSPN</sequence>
<gene>
    <name evidence="1" type="ORF">GQ55_7G262600</name>
</gene>
<evidence type="ECO:0000313" key="1">
    <source>
        <dbReference type="EMBL" id="PUZ48648.1"/>
    </source>
</evidence>
<dbReference type="Proteomes" id="UP000244336">
    <property type="component" value="Chromosome 7"/>
</dbReference>
<accession>A0A2T7CZ73</accession>
<organism evidence="1 2">
    <name type="scientific">Panicum hallii var. hallii</name>
    <dbReference type="NCBI Taxonomy" id="1504633"/>
    <lineage>
        <taxon>Eukaryota</taxon>
        <taxon>Viridiplantae</taxon>
        <taxon>Streptophyta</taxon>
        <taxon>Embryophyta</taxon>
        <taxon>Tracheophyta</taxon>
        <taxon>Spermatophyta</taxon>
        <taxon>Magnoliopsida</taxon>
        <taxon>Liliopsida</taxon>
        <taxon>Poales</taxon>
        <taxon>Poaceae</taxon>
        <taxon>PACMAD clade</taxon>
        <taxon>Panicoideae</taxon>
        <taxon>Panicodae</taxon>
        <taxon>Paniceae</taxon>
        <taxon>Panicinae</taxon>
        <taxon>Panicum</taxon>
        <taxon>Panicum sect. Panicum</taxon>
    </lineage>
</organism>
<protein>
    <submittedName>
        <fullName evidence="1">Uncharacterized protein</fullName>
    </submittedName>
</protein>
<dbReference type="Gramene" id="PUZ48648">
    <property type="protein sequence ID" value="PUZ48648"/>
    <property type="gene ID" value="GQ55_7G262600"/>
</dbReference>
<keyword evidence="2" id="KW-1185">Reference proteome</keyword>
<dbReference type="EMBL" id="CM009755">
    <property type="protein sequence ID" value="PUZ48648.1"/>
    <property type="molecule type" value="Genomic_DNA"/>
</dbReference>